<gene>
    <name evidence="3" type="ORF">B0I33_105441</name>
</gene>
<reference evidence="3 4" key="1">
    <citation type="submission" date="2018-03" db="EMBL/GenBank/DDBJ databases">
        <title>Genomic Encyclopedia of Type Strains, Phase III (KMG-III): the genomes of soil and plant-associated and newly described type strains.</title>
        <authorList>
            <person name="Whitman W."/>
        </authorList>
    </citation>
    <scope>NUCLEOTIDE SEQUENCE [LARGE SCALE GENOMIC DNA]</scope>
    <source>
        <strain evidence="3 4">CGMCC 4.7125</strain>
    </source>
</reference>
<dbReference type="RefSeq" id="WP_106179327.1">
    <property type="nucleotide sequence ID" value="NZ_PVNH01000005.1"/>
</dbReference>
<dbReference type="OrthoDB" id="5186135at2"/>
<comment type="caution">
    <text evidence="3">The sequence shown here is derived from an EMBL/GenBank/DDBJ whole genome shotgun (WGS) entry which is preliminary data.</text>
</comment>
<accession>A0A2T0LVM8</accession>
<feature type="transmembrane region" description="Helical" evidence="2">
    <location>
        <begin position="127"/>
        <end position="148"/>
    </location>
</feature>
<organism evidence="3 4">
    <name type="scientific">Prauserella shujinwangii</name>
    <dbReference type="NCBI Taxonomy" id="1453103"/>
    <lineage>
        <taxon>Bacteria</taxon>
        <taxon>Bacillati</taxon>
        <taxon>Actinomycetota</taxon>
        <taxon>Actinomycetes</taxon>
        <taxon>Pseudonocardiales</taxon>
        <taxon>Pseudonocardiaceae</taxon>
        <taxon>Prauserella</taxon>
    </lineage>
</organism>
<feature type="region of interest" description="Disordered" evidence="1">
    <location>
        <begin position="1"/>
        <end position="51"/>
    </location>
</feature>
<evidence type="ECO:0000313" key="3">
    <source>
        <dbReference type="EMBL" id="PRX47857.1"/>
    </source>
</evidence>
<dbReference type="AlphaFoldDB" id="A0A2T0LVM8"/>
<evidence type="ECO:0000256" key="2">
    <source>
        <dbReference type="SAM" id="Phobius"/>
    </source>
</evidence>
<keyword evidence="2" id="KW-1133">Transmembrane helix</keyword>
<feature type="transmembrane region" description="Helical" evidence="2">
    <location>
        <begin position="94"/>
        <end position="115"/>
    </location>
</feature>
<feature type="compositionally biased region" description="Pro residues" evidence="1">
    <location>
        <begin position="26"/>
        <end position="46"/>
    </location>
</feature>
<evidence type="ECO:0000313" key="4">
    <source>
        <dbReference type="Proteomes" id="UP000238362"/>
    </source>
</evidence>
<protein>
    <recommendedName>
        <fullName evidence="5">DUF485 domain-containing protein</fullName>
    </recommendedName>
</protein>
<evidence type="ECO:0000256" key="1">
    <source>
        <dbReference type="SAM" id="MobiDB-lite"/>
    </source>
</evidence>
<keyword evidence="2" id="KW-0812">Transmembrane</keyword>
<evidence type="ECO:0008006" key="5">
    <source>
        <dbReference type="Google" id="ProtNLM"/>
    </source>
</evidence>
<dbReference type="Proteomes" id="UP000238362">
    <property type="component" value="Unassembled WGS sequence"/>
</dbReference>
<keyword evidence="2" id="KW-0472">Membrane</keyword>
<proteinExistence type="predicted"/>
<name>A0A2T0LVM8_9PSEU</name>
<sequence>MTDDYYRRVGGIRQPDPTLGKRVPVTPRPEPAPEPPAPQPSQPEPQPKVRRQKVVLAEPTRSSHSLRARVELEEQTSWGEMLIKDLMKAQLRSGLLLAAFVLVLLGALPIAFYLSPTFATMRFVGVPLPWLLLGVAPFPLLFGVGLWYNRLAESHERDFVNMIEN</sequence>
<keyword evidence="4" id="KW-1185">Reference proteome</keyword>
<dbReference type="EMBL" id="PVNH01000005">
    <property type="protein sequence ID" value="PRX47857.1"/>
    <property type="molecule type" value="Genomic_DNA"/>
</dbReference>